<dbReference type="OrthoDB" id="6215304at2"/>
<sequence length="149" mass="15945">MAIAMPVTDRAQVAGHFAKAAAFAVYSDEGQLIRIDNSQEGGCGQKKRLVKVFKEMQVTRVVLRNIGERSLARLLSAGIEVERLTRGATIAQVLEGSVTTLSLTDAAQGRPCKPKPSKCCGHKSTPKLLETAPGTFSRVDAGLPKLKLN</sequence>
<dbReference type="SUPFAM" id="SSF53146">
    <property type="entry name" value="Nitrogenase accessory factor-like"/>
    <property type="match status" value="1"/>
</dbReference>
<dbReference type="RefSeq" id="WP_136853299.1">
    <property type="nucleotide sequence ID" value="NZ_SWCI01000006.1"/>
</dbReference>
<dbReference type="InterPro" id="IPR036105">
    <property type="entry name" value="DiNase_FeMo-co_biosyn_sf"/>
</dbReference>
<gene>
    <name evidence="3" type="ORF">FCL40_10700</name>
</gene>
<name>A0A4U1BD17_9GAMM</name>
<reference evidence="3 4" key="1">
    <citation type="submission" date="2019-04" db="EMBL/GenBank/DDBJ databases">
        <authorList>
            <person name="Hwang J.C."/>
        </authorList>
    </citation>
    <scope>NUCLEOTIDE SEQUENCE [LARGE SCALE GENOMIC DNA]</scope>
    <source>
        <strain evidence="3 4">IMCC35001</strain>
    </source>
</reference>
<accession>A0A4U1BD17</accession>
<dbReference type="Gene3D" id="3.30.420.130">
    <property type="entry name" value="Dinitrogenase iron-molybdenum cofactor biosynthesis domain"/>
    <property type="match status" value="1"/>
</dbReference>
<dbReference type="Pfam" id="PF02579">
    <property type="entry name" value="Nitro_FeMo-Co"/>
    <property type="match status" value="1"/>
</dbReference>
<keyword evidence="1" id="KW-0535">Nitrogen fixation</keyword>
<comment type="caution">
    <text evidence="3">The sequence shown here is derived from an EMBL/GenBank/DDBJ whole genome shotgun (WGS) entry which is preliminary data.</text>
</comment>
<dbReference type="InterPro" id="IPR003731">
    <property type="entry name" value="Di-Nase_FeMo-co_biosynth"/>
</dbReference>
<feature type="domain" description="Dinitrogenase iron-molybdenum cofactor biosynthesis" evidence="2">
    <location>
        <begin position="10"/>
        <end position="95"/>
    </location>
</feature>
<evidence type="ECO:0000259" key="2">
    <source>
        <dbReference type="Pfam" id="PF02579"/>
    </source>
</evidence>
<dbReference type="AlphaFoldDB" id="A0A4U1BD17"/>
<dbReference type="EMBL" id="SWCI01000006">
    <property type="protein sequence ID" value="TKB48622.1"/>
    <property type="molecule type" value="Genomic_DNA"/>
</dbReference>
<proteinExistence type="predicted"/>
<protein>
    <recommendedName>
        <fullName evidence="2">Dinitrogenase iron-molybdenum cofactor biosynthesis domain-containing protein</fullName>
    </recommendedName>
</protein>
<dbReference type="Proteomes" id="UP000305674">
    <property type="component" value="Unassembled WGS sequence"/>
</dbReference>
<dbReference type="CDD" id="cd00562">
    <property type="entry name" value="NifX_NifB"/>
    <property type="match status" value="1"/>
</dbReference>
<organism evidence="3 4">
    <name type="scientific">Ferrimonas sediminicola</name>
    <dbReference type="NCBI Taxonomy" id="2569538"/>
    <lineage>
        <taxon>Bacteria</taxon>
        <taxon>Pseudomonadati</taxon>
        <taxon>Pseudomonadota</taxon>
        <taxon>Gammaproteobacteria</taxon>
        <taxon>Alteromonadales</taxon>
        <taxon>Ferrimonadaceae</taxon>
        <taxon>Ferrimonas</taxon>
    </lineage>
</organism>
<evidence type="ECO:0000313" key="4">
    <source>
        <dbReference type="Proteomes" id="UP000305674"/>
    </source>
</evidence>
<evidence type="ECO:0000256" key="1">
    <source>
        <dbReference type="ARBA" id="ARBA00023231"/>
    </source>
</evidence>
<keyword evidence="4" id="KW-1185">Reference proteome</keyword>
<evidence type="ECO:0000313" key="3">
    <source>
        <dbReference type="EMBL" id="TKB48622.1"/>
    </source>
</evidence>